<evidence type="ECO:0000313" key="2">
    <source>
        <dbReference type="EMBL" id="MBX44458.1"/>
    </source>
</evidence>
<feature type="region of interest" description="Disordered" evidence="1">
    <location>
        <begin position="1"/>
        <end position="40"/>
    </location>
</feature>
<feature type="compositionally biased region" description="Polar residues" evidence="1">
    <location>
        <begin position="1"/>
        <end position="11"/>
    </location>
</feature>
<feature type="compositionally biased region" description="Basic residues" evidence="1">
    <location>
        <begin position="14"/>
        <end position="29"/>
    </location>
</feature>
<reference evidence="2" key="1">
    <citation type="submission" date="2018-02" db="EMBL/GenBank/DDBJ databases">
        <title>Rhizophora mucronata_Transcriptome.</title>
        <authorList>
            <person name="Meera S.P."/>
            <person name="Sreeshan A."/>
            <person name="Augustine A."/>
        </authorList>
    </citation>
    <scope>NUCLEOTIDE SEQUENCE</scope>
    <source>
        <tissue evidence="2">Leaf</tissue>
    </source>
</reference>
<accession>A0A2P2NPN6</accession>
<evidence type="ECO:0000256" key="1">
    <source>
        <dbReference type="SAM" id="MobiDB-lite"/>
    </source>
</evidence>
<organism evidence="2">
    <name type="scientific">Rhizophora mucronata</name>
    <name type="common">Asiatic mangrove</name>
    <dbReference type="NCBI Taxonomy" id="61149"/>
    <lineage>
        <taxon>Eukaryota</taxon>
        <taxon>Viridiplantae</taxon>
        <taxon>Streptophyta</taxon>
        <taxon>Embryophyta</taxon>
        <taxon>Tracheophyta</taxon>
        <taxon>Spermatophyta</taxon>
        <taxon>Magnoliopsida</taxon>
        <taxon>eudicotyledons</taxon>
        <taxon>Gunneridae</taxon>
        <taxon>Pentapetalae</taxon>
        <taxon>rosids</taxon>
        <taxon>fabids</taxon>
        <taxon>Malpighiales</taxon>
        <taxon>Rhizophoraceae</taxon>
        <taxon>Rhizophora</taxon>
    </lineage>
</organism>
<dbReference type="EMBL" id="GGEC01063974">
    <property type="protein sequence ID" value="MBX44458.1"/>
    <property type="molecule type" value="Transcribed_RNA"/>
</dbReference>
<sequence length="40" mass="4516">MYTYINNNTDLKGTRKTSQKRTGSHKTKAIKVGNDKNTTT</sequence>
<protein>
    <submittedName>
        <fullName evidence="2">Uncharacterized protein</fullName>
    </submittedName>
</protein>
<dbReference type="AlphaFoldDB" id="A0A2P2NPN6"/>
<name>A0A2P2NPN6_RHIMU</name>
<proteinExistence type="predicted"/>